<evidence type="ECO:0008006" key="5">
    <source>
        <dbReference type="Google" id="ProtNLM"/>
    </source>
</evidence>
<protein>
    <recommendedName>
        <fullName evidence="5">Sporulation protein YhaL</fullName>
    </recommendedName>
</protein>
<gene>
    <name evidence="3" type="ORF">NZD86_07345</name>
</gene>
<feature type="compositionally biased region" description="Basic and acidic residues" evidence="1">
    <location>
        <begin position="58"/>
        <end position="82"/>
    </location>
</feature>
<evidence type="ECO:0000313" key="4">
    <source>
        <dbReference type="Proteomes" id="UP001164803"/>
    </source>
</evidence>
<accession>A0ABY6Z697</accession>
<evidence type="ECO:0000256" key="1">
    <source>
        <dbReference type="SAM" id="MobiDB-lite"/>
    </source>
</evidence>
<proteinExistence type="predicted"/>
<evidence type="ECO:0000313" key="3">
    <source>
        <dbReference type="EMBL" id="WAH38289.1"/>
    </source>
</evidence>
<feature type="region of interest" description="Disordered" evidence="1">
    <location>
        <begin position="58"/>
        <end position="92"/>
    </location>
</feature>
<reference evidence="3" key="1">
    <citation type="submission" date="2022-08" db="EMBL/GenBank/DDBJ databases">
        <title>Alicyclobacillus dauci DSM2870, complete genome.</title>
        <authorList>
            <person name="Wang Q."/>
            <person name="Cai R."/>
            <person name="Wang Z."/>
        </authorList>
    </citation>
    <scope>NUCLEOTIDE SEQUENCE</scope>
    <source>
        <strain evidence="3">DSM 28700</strain>
    </source>
</reference>
<feature type="compositionally biased region" description="Basic residues" evidence="1">
    <location>
        <begin position="83"/>
        <end position="92"/>
    </location>
</feature>
<dbReference type="Proteomes" id="UP001164803">
    <property type="component" value="Chromosome"/>
</dbReference>
<organism evidence="3 4">
    <name type="scientific">Alicyclobacillus dauci</name>
    <dbReference type="NCBI Taxonomy" id="1475485"/>
    <lineage>
        <taxon>Bacteria</taxon>
        <taxon>Bacillati</taxon>
        <taxon>Bacillota</taxon>
        <taxon>Bacilli</taxon>
        <taxon>Bacillales</taxon>
        <taxon>Alicyclobacillaceae</taxon>
        <taxon>Alicyclobacillus</taxon>
    </lineage>
</organism>
<dbReference type="RefSeq" id="WP_268045856.1">
    <property type="nucleotide sequence ID" value="NZ_CP104064.1"/>
</dbReference>
<name>A0ABY6Z697_9BACL</name>
<keyword evidence="4" id="KW-1185">Reference proteome</keyword>
<feature type="transmembrane region" description="Helical" evidence="2">
    <location>
        <begin position="7"/>
        <end position="25"/>
    </location>
</feature>
<keyword evidence="2" id="KW-0472">Membrane</keyword>
<keyword evidence="2" id="KW-0812">Transmembrane</keyword>
<keyword evidence="2" id="KW-1133">Transmembrane helix</keyword>
<feature type="transmembrane region" description="Helical" evidence="2">
    <location>
        <begin position="31"/>
        <end position="49"/>
    </location>
</feature>
<evidence type="ECO:0000256" key="2">
    <source>
        <dbReference type="SAM" id="Phobius"/>
    </source>
</evidence>
<dbReference type="EMBL" id="CP104064">
    <property type="protein sequence ID" value="WAH38289.1"/>
    <property type="molecule type" value="Genomic_DNA"/>
</dbReference>
<sequence>MLMKRSAVANLIMATLALIVFTAVGRDRYNFVAVYIPLMLYGIIWVLLLNKQLKLDEKNENGSQEEMKQISQRMREEREYRAPRFKKPPSHR</sequence>